<comment type="similarity">
    <text evidence="2">Belongs to the TrkH potassium transport family.</text>
</comment>
<evidence type="ECO:0000256" key="9">
    <source>
        <dbReference type="ARBA" id="ARBA00022989"/>
    </source>
</evidence>
<dbReference type="GO" id="GO:0005886">
    <property type="term" value="C:plasma membrane"/>
    <property type="evidence" value="ECO:0007669"/>
    <property type="project" value="UniProtKB-SubCell"/>
</dbReference>
<feature type="transmembrane region" description="Helical" evidence="13">
    <location>
        <begin position="451"/>
        <end position="471"/>
    </location>
</feature>
<keyword evidence="9 13" id="KW-1133">Transmembrane helix</keyword>
<feature type="binding site" evidence="12">
    <location>
        <position position="428"/>
    </location>
    <ligand>
        <name>K(+)</name>
        <dbReference type="ChEBI" id="CHEBI:29103"/>
    </ligand>
</feature>
<dbReference type="RefSeq" id="WP_069477494.1">
    <property type="nucleotide sequence ID" value="NZ_CP017111.1"/>
</dbReference>
<dbReference type="PIRSF" id="PIRSF006247">
    <property type="entry name" value="TrkH"/>
    <property type="match status" value="1"/>
</dbReference>
<evidence type="ECO:0000256" key="7">
    <source>
        <dbReference type="ARBA" id="ARBA00022692"/>
    </source>
</evidence>
<feature type="transmembrane region" description="Helical" evidence="13">
    <location>
        <begin position="183"/>
        <end position="205"/>
    </location>
</feature>
<sequence>MSIKSILKFVSAVGLVVFFLFLIPPIVGFFYNEDVFIYAVAMFALFIINLSTFLILKNDEMILGIKESIVSVNFIWILLGVGGAIPLVLYTNIDPAGAFFEAISGFTTTGASAYTNVEILPKAILFHRSLMHWIGGIGIIVLGVGLLPLINPSGSLSLFKAESTGISMDKITPKIKDTANRIWAVYILFTLANFALLMLFGMNWFDAINHAFATISTGGFSTKNSSLAGFSDGVIWTTTFFMTISGINFLAHIRFFNGDKWAFNTEENQWYIGLIVFLSFMMALEHTLTSQNSFYNSLMHAFFTVTTLASTTGFASLDYEKWGQFTMMIAIIAMIMSANAGSTAGGIKMIRYVLFFKNIALEIKRTIQPDVITSIFVDGKQIKSSIINSVFGFFALFILTAFMVTMYLFARGFDFLTAFSTSISMIGNIGPGLNLTGPSQNYAFFTWYDKLVLSAAMIIGRLECYTVFMMLSRNFWKKF</sequence>
<dbReference type="PANTHER" id="PTHR32024:SF2">
    <property type="entry name" value="TRK SYSTEM POTASSIUM UPTAKE PROTEIN TRKG-RELATED"/>
    <property type="match status" value="1"/>
</dbReference>
<comment type="subcellular location">
    <subcellularLocation>
        <location evidence="1">Cell inner membrane</location>
        <topology evidence="1">Multi-pass membrane protein</topology>
    </subcellularLocation>
</comment>
<keyword evidence="8 12" id="KW-0630">Potassium</keyword>
<evidence type="ECO:0000256" key="5">
    <source>
        <dbReference type="ARBA" id="ARBA00022519"/>
    </source>
</evidence>
<keyword evidence="11 13" id="KW-0472">Membrane</keyword>
<accession>A0A1D7TI53</accession>
<reference evidence="15" key="1">
    <citation type="submission" date="2016-08" db="EMBL/GenBank/DDBJ databases">
        <title>Complete genome sequence of the organohalide-respiring Epsilonproteobacterium Sulfurospirillum halorespirans.</title>
        <authorList>
            <person name="Goris T."/>
            <person name="Zimmermann J."/>
            <person name="Schenz B."/>
            <person name="Lemos M."/>
            <person name="Hackermueller J."/>
            <person name="Diekert G."/>
        </authorList>
    </citation>
    <scope>NUCLEOTIDE SEQUENCE [LARGE SCALE GENOMIC DNA]</scope>
    <source>
        <strain>DSM 13726</strain>
        <strain evidence="15">PCE-M2</strain>
    </source>
</reference>
<dbReference type="PANTHER" id="PTHR32024">
    <property type="entry name" value="TRK SYSTEM POTASSIUM UPTAKE PROTEIN TRKG-RELATED"/>
    <property type="match status" value="1"/>
</dbReference>
<gene>
    <name evidence="14" type="ORF">SHALO_0838</name>
</gene>
<feature type="binding site" evidence="12">
    <location>
        <position position="311"/>
    </location>
    <ligand>
        <name>K(+)</name>
        <dbReference type="ChEBI" id="CHEBI:29103"/>
    </ligand>
</feature>
<keyword evidence="15" id="KW-1185">Reference proteome</keyword>
<dbReference type="AlphaFoldDB" id="A0A1D7TI53"/>
<dbReference type="PATRIC" id="fig|1193502.14.peg.847"/>
<feature type="binding site" evidence="12">
    <location>
        <position position="109"/>
    </location>
    <ligand>
        <name>K(+)</name>
        <dbReference type="ChEBI" id="CHEBI:29103"/>
    </ligand>
</feature>
<dbReference type="InterPro" id="IPR003445">
    <property type="entry name" value="Cat_transpt"/>
</dbReference>
<feature type="transmembrane region" description="Helical" evidence="13">
    <location>
        <begin position="68"/>
        <end position="90"/>
    </location>
</feature>
<feature type="transmembrane region" description="Helical" evidence="13">
    <location>
        <begin position="270"/>
        <end position="288"/>
    </location>
</feature>
<proteinExistence type="inferred from homology"/>
<dbReference type="EMBL" id="CP017111">
    <property type="protein sequence ID" value="AOO64620.1"/>
    <property type="molecule type" value="Genomic_DNA"/>
</dbReference>
<protein>
    <submittedName>
        <fullName evidence="14">Potassium uptake protein TrkH</fullName>
    </submittedName>
</protein>
<evidence type="ECO:0000313" key="14">
    <source>
        <dbReference type="EMBL" id="AOO64620.1"/>
    </source>
</evidence>
<evidence type="ECO:0000256" key="13">
    <source>
        <dbReference type="SAM" id="Phobius"/>
    </source>
</evidence>
<keyword evidence="12" id="KW-0479">Metal-binding</keyword>
<keyword evidence="10" id="KW-0406">Ion transport</keyword>
<evidence type="ECO:0000256" key="4">
    <source>
        <dbReference type="ARBA" id="ARBA00022475"/>
    </source>
</evidence>
<evidence type="ECO:0000256" key="11">
    <source>
        <dbReference type="ARBA" id="ARBA00023136"/>
    </source>
</evidence>
<evidence type="ECO:0000256" key="1">
    <source>
        <dbReference type="ARBA" id="ARBA00004429"/>
    </source>
</evidence>
<keyword evidence="6" id="KW-0633">Potassium transport</keyword>
<feature type="transmembrane region" description="Helical" evidence="13">
    <location>
        <begin position="37"/>
        <end position="56"/>
    </location>
</feature>
<dbReference type="STRING" id="1193502.SHALO_0838"/>
<keyword evidence="7 13" id="KW-0812">Transmembrane</keyword>
<feature type="transmembrane region" description="Helical" evidence="13">
    <location>
        <begin position="12"/>
        <end position="31"/>
    </location>
</feature>
<feature type="binding site" evidence="12">
    <location>
        <position position="218"/>
    </location>
    <ligand>
        <name>K(+)</name>
        <dbReference type="ChEBI" id="CHEBI:29103"/>
    </ligand>
</feature>
<evidence type="ECO:0000256" key="3">
    <source>
        <dbReference type="ARBA" id="ARBA00022448"/>
    </source>
</evidence>
<feature type="binding site" evidence="12">
    <location>
        <position position="312"/>
    </location>
    <ligand>
        <name>K(+)</name>
        <dbReference type="ChEBI" id="CHEBI:29103"/>
    </ligand>
</feature>
<dbReference type="GO" id="GO:0046872">
    <property type="term" value="F:metal ion binding"/>
    <property type="evidence" value="ECO:0007669"/>
    <property type="project" value="UniProtKB-KW"/>
</dbReference>
<keyword evidence="5" id="KW-0997">Cell inner membrane</keyword>
<evidence type="ECO:0000256" key="10">
    <source>
        <dbReference type="ARBA" id="ARBA00023065"/>
    </source>
</evidence>
<evidence type="ECO:0000256" key="12">
    <source>
        <dbReference type="PIRSR" id="PIRSR006247-1"/>
    </source>
</evidence>
<dbReference type="GO" id="GO:0015379">
    <property type="term" value="F:potassium:chloride symporter activity"/>
    <property type="evidence" value="ECO:0007669"/>
    <property type="project" value="InterPro"/>
</dbReference>
<dbReference type="Pfam" id="PF02386">
    <property type="entry name" value="TrkH"/>
    <property type="match status" value="2"/>
</dbReference>
<name>A0A1D7TI53_9BACT</name>
<feature type="transmembrane region" description="Helical" evidence="13">
    <location>
        <begin position="129"/>
        <end position="150"/>
    </location>
</feature>
<evidence type="ECO:0000313" key="15">
    <source>
        <dbReference type="Proteomes" id="UP000094609"/>
    </source>
</evidence>
<evidence type="ECO:0000256" key="8">
    <source>
        <dbReference type="ARBA" id="ARBA00022958"/>
    </source>
</evidence>
<dbReference type="Proteomes" id="UP000094609">
    <property type="component" value="Chromosome"/>
</dbReference>
<feature type="binding site" evidence="12">
    <location>
        <position position="108"/>
    </location>
    <ligand>
        <name>K(+)</name>
        <dbReference type="ChEBI" id="CHEBI:29103"/>
    </ligand>
</feature>
<evidence type="ECO:0000256" key="2">
    <source>
        <dbReference type="ARBA" id="ARBA00009137"/>
    </source>
</evidence>
<organism evidence="14 15">
    <name type="scientific">Sulfurospirillum halorespirans DSM 13726</name>
    <dbReference type="NCBI Taxonomy" id="1193502"/>
    <lineage>
        <taxon>Bacteria</taxon>
        <taxon>Pseudomonadati</taxon>
        <taxon>Campylobacterota</taxon>
        <taxon>Epsilonproteobacteria</taxon>
        <taxon>Campylobacterales</taxon>
        <taxon>Sulfurospirillaceae</taxon>
        <taxon>Sulfurospirillum</taxon>
    </lineage>
</organism>
<feature type="transmembrane region" description="Helical" evidence="13">
    <location>
        <begin position="226"/>
        <end position="250"/>
    </location>
</feature>
<dbReference type="KEGG" id="shal:SHALO_0838"/>
<feature type="transmembrane region" description="Helical" evidence="13">
    <location>
        <begin position="325"/>
        <end position="347"/>
    </location>
</feature>
<feature type="transmembrane region" description="Helical" evidence="13">
    <location>
        <begin position="390"/>
        <end position="410"/>
    </location>
</feature>
<keyword evidence="3" id="KW-0813">Transport</keyword>
<keyword evidence="4" id="KW-1003">Cell membrane</keyword>
<dbReference type="InterPro" id="IPR004772">
    <property type="entry name" value="TrkH"/>
</dbReference>
<evidence type="ECO:0000256" key="6">
    <source>
        <dbReference type="ARBA" id="ARBA00022538"/>
    </source>
</evidence>